<reference evidence="2 3" key="1">
    <citation type="submission" date="2020-05" db="EMBL/GenBank/DDBJ databases">
        <title>Bremerella alba sp. nov., a novel planctomycete isolated from the surface of the macroalga Fucus spiralis.</title>
        <authorList>
            <person name="Godinho O."/>
            <person name="Botelho R."/>
            <person name="Albuquerque L."/>
            <person name="Wiegand S."/>
            <person name="Da Costa M.S."/>
            <person name="Lobo-Da-Cunha A."/>
            <person name="Jogler C."/>
            <person name="Lage O.M."/>
        </authorList>
    </citation>
    <scope>NUCLEOTIDE SEQUENCE [LARGE SCALE GENOMIC DNA]</scope>
    <source>
        <strain evidence="2 3">FF15</strain>
    </source>
</reference>
<dbReference type="InterPro" id="IPR050792">
    <property type="entry name" value="ADP-ribosylglycohydrolase"/>
</dbReference>
<dbReference type="PANTHER" id="PTHR16222:SF12">
    <property type="entry name" value="ADP-RIBOSYLGLYCOHYDROLASE-RELATED"/>
    <property type="match status" value="1"/>
</dbReference>
<dbReference type="SUPFAM" id="SSF101478">
    <property type="entry name" value="ADP-ribosylglycohydrolase"/>
    <property type="match status" value="1"/>
</dbReference>
<dbReference type="GO" id="GO:0047407">
    <property type="term" value="F:ADP-ribosyl-[dinitrogen reductase] hydrolase activity"/>
    <property type="evidence" value="ECO:0007669"/>
    <property type="project" value="UniProtKB-EC"/>
</dbReference>
<dbReference type="EC" id="3.2.2.24" evidence="2"/>
<comment type="cofactor">
    <cofactor evidence="1">
        <name>Mg(2+)</name>
        <dbReference type="ChEBI" id="CHEBI:18420"/>
    </cofactor>
    <text evidence="1">Binds 2 magnesium ions per subunit.</text>
</comment>
<organism evidence="2 3">
    <name type="scientific">Bremerella alba</name>
    <dbReference type="NCBI Taxonomy" id="980252"/>
    <lineage>
        <taxon>Bacteria</taxon>
        <taxon>Pseudomonadati</taxon>
        <taxon>Planctomycetota</taxon>
        <taxon>Planctomycetia</taxon>
        <taxon>Pirellulales</taxon>
        <taxon>Pirellulaceae</taxon>
        <taxon>Bremerella</taxon>
    </lineage>
</organism>
<dbReference type="Proteomes" id="UP000551616">
    <property type="component" value="Unassembled WGS sequence"/>
</dbReference>
<keyword evidence="3" id="KW-1185">Reference proteome</keyword>
<dbReference type="EMBL" id="JABRWO010000008">
    <property type="protein sequence ID" value="MBA2115809.1"/>
    <property type="molecule type" value="Genomic_DNA"/>
</dbReference>
<feature type="binding site" evidence="1">
    <location>
        <position position="55"/>
    </location>
    <ligand>
        <name>Mg(2+)</name>
        <dbReference type="ChEBI" id="CHEBI:18420"/>
        <label>1</label>
    </ligand>
</feature>
<name>A0A7V8V6X0_9BACT</name>
<comment type="caution">
    <text evidence="2">The sequence shown here is derived from an EMBL/GenBank/DDBJ whole genome shotgun (WGS) entry which is preliminary data.</text>
</comment>
<sequence length="310" mass="33361">MSKSIMDRKRGCLLGLAIGDALGAAVEFKPPGSFPLVTEYRGGGPHGLGPGEWTDDTSMALALADSIGHAGWDLNDQANRYLVWMRAGEYSVTGTCFDIGIATRSALLRFEASRDAQTSGDTSPHSSGNGSIMRLAPVPIRYAEYFPNRIDELATRAEQSSIPTHASEICRSACRYMTLILTGFMHGLTRDIVLDAKWDALEQLKSLAPLAPEIAEIADGSFRRREPPEILGSGYVVKSLEAALWALDRSDNFRDAVLAAVNLGDDADTTGAVCGQLAGAYWGESHIPEVWQNGLAKRDMIEKALASITG</sequence>
<keyword evidence="2" id="KW-0378">Hydrolase</keyword>
<dbReference type="RefSeq" id="WP_235990389.1">
    <property type="nucleotide sequence ID" value="NZ_JABRWO010000008.1"/>
</dbReference>
<dbReference type="Pfam" id="PF03747">
    <property type="entry name" value="ADP_ribosyl_GH"/>
    <property type="match status" value="1"/>
</dbReference>
<dbReference type="InterPro" id="IPR005502">
    <property type="entry name" value="Ribosyl_crysJ1"/>
</dbReference>
<dbReference type="InterPro" id="IPR036705">
    <property type="entry name" value="Ribosyl_crysJ1_sf"/>
</dbReference>
<proteinExistence type="predicted"/>
<keyword evidence="1" id="KW-0460">Magnesium</keyword>
<feature type="binding site" evidence="1">
    <location>
        <position position="269"/>
    </location>
    <ligand>
        <name>Mg(2+)</name>
        <dbReference type="ChEBI" id="CHEBI:18420"/>
        <label>1</label>
    </ligand>
</feature>
<keyword evidence="2" id="KW-0326">Glycosidase</keyword>
<dbReference type="Gene3D" id="1.10.4080.10">
    <property type="entry name" value="ADP-ribosylation/Crystallin J1"/>
    <property type="match status" value="1"/>
</dbReference>
<feature type="binding site" evidence="1">
    <location>
        <position position="54"/>
    </location>
    <ligand>
        <name>Mg(2+)</name>
        <dbReference type="ChEBI" id="CHEBI:18420"/>
        <label>1</label>
    </ligand>
</feature>
<feature type="binding site" evidence="1">
    <location>
        <position position="56"/>
    </location>
    <ligand>
        <name>Mg(2+)</name>
        <dbReference type="ChEBI" id="CHEBI:18420"/>
        <label>1</label>
    </ligand>
</feature>
<evidence type="ECO:0000313" key="2">
    <source>
        <dbReference type="EMBL" id="MBA2115809.1"/>
    </source>
</evidence>
<feature type="binding site" evidence="1">
    <location>
        <position position="268"/>
    </location>
    <ligand>
        <name>Mg(2+)</name>
        <dbReference type="ChEBI" id="CHEBI:18420"/>
        <label>1</label>
    </ligand>
</feature>
<keyword evidence="1" id="KW-0479">Metal-binding</keyword>
<dbReference type="GO" id="GO:0046872">
    <property type="term" value="F:metal ion binding"/>
    <property type="evidence" value="ECO:0007669"/>
    <property type="project" value="UniProtKB-KW"/>
</dbReference>
<dbReference type="PANTHER" id="PTHR16222">
    <property type="entry name" value="ADP-RIBOSYLGLYCOHYDROLASE"/>
    <property type="match status" value="1"/>
</dbReference>
<dbReference type="AlphaFoldDB" id="A0A7V8V6X0"/>
<evidence type="ECO:0000256" key="1">
    <source>
        <dbReference type="PIRSR" id="PIRSR605502-1"/>
    </source>
</evidence>
<gene>
    <name evidence="2" type="primary">draG</name>
    <name evidence="2" type="ORF">HOV93_29940</name>
</gene>
<feature type="binding site" evidence="1">
    <location>
        <position position="266"/>
    </location>
    <ligand>
        <name>Mg(2+)</name>
        <dbReference type="ChEBI" id="CHEBI:18420"/>
        <label>1</label>
    </ligand>
</feature>
<evidence type="ECO:0000313" key="3">
    <source>
        <dbReference type="Proteomes" id="UP000551616"/>
    </source>
</evidence>
<accession>A0A7V8V6X0</accession>
<protein>
    <submittedName>
        <fullName evidence="2">ADP-ribosyl-[dinitrogen reductase] glycohydrolase</fullName>
        <ecNumber evidence="2">3.2.2.24</ecNumber>
    </submittedName>
</protein>